<dbReference type="InterPro" id="IPR012677">
    <property type="entry name" value="Nucleotide-bd_a/b_plait_sf"/>
</dbReference>
<feature type="region of interest" description="Disordered" evidence="1">
    <location>
        <begin position="35"/>
        <end position="92"/>
    </location>
</feature>
<dbReference type="CDD" id="cd00590">
    <property type="entry name" value="RRM_SF"/>
    <property type="match status" value="1"/>
</dbReference>
<feature type="compositionally biased region" description="Basic and acidic residues" evidence="1">
    <location>
        <begin position="56"/>
        <end position="71"/>
    </location>
</feature>
<dbReference type="Proteomes" id="UP001219355">
    <property type="component" value="Chromosome 3"/>
</dbReference>
<dbReference type="InterPro" id="IPR035979">
    <property type="entry name" value="RBD_domain_sf"/>
</dbReference>
<gene>
    <name evidence="2" type="ORF">PRK78_005286</name>
</gene>
<reference evidence="2" key="1">
    <citation type="submission" date="2023-03" db="EMBL/GenBank/DDBJ databases">
        <title>Emydomyces testavorans Genome Sequence.</title>
        <authorList>
            <person name="Hoyer L."/>
        </authorList>
    </citation>
    <scope>NUCLEOTIDE SEQUENCE</scope>
    <source>
        <strain evidence="2">16-2883</strain>
    </source>
</reference>
<dbReference type="GO" id="GO:0003676">
    <property type="term" value="F:nucleic acid binding"/>
    <property type="evidence" value="ECO:0007669"/>
    <property type="project" value="InterPro"/>
</dbReference>
<evidence type="ECO:0000256" key="1">
    <source>
        <dbReference type="SAM" id="MobiDB-lite"/>
    </source>
</evidence>
<dbReference type="SUPFAM" id="SSF54928">
    <property type="entry name" value="RNA-binding domain, RBD"/>
    <property type="match status" value="1"/>
</dbReference>
<evidence type="ECO:0008006" key="4">
    <source>
        <dbReference type="Google" id="ProtNLM"/>
    </source>
</evidence>
<dbReference type="AlphaFoldDB" id="A0AAF0DJC2"/>
<dbReference type="EMBL" id="CP120629">
    <property type="protein sequence ID" value="WEW59806.1"/>
    <property type="molecule type" value="Genomic_DNA"/>
</dbReference>
<accession>A0AAF0DJC2</accession>
<dbReference type="Gene3D" id="3.30.70.330">
    <property type="match status" value="1"/>
</dbReference>
<protein>
    <recommendedName>
        <fullName evidence="4">RRM domain-containing protein</fullName>
    </recommendedName>
</protein>
<evidence type="ECO:0000313" key="3">
    <source>
        <dbReference type="Proteomes" id="UP001219355"/>
    </source>
</evidence>
<evidence type="ECO:0000313" key="2">
    <source>
        <dbReference type="EMBL" id="WEW59806.1"/>
    </source>
</evidence>
<name>A0AAF0DJC2_9EURO</name>
<sequence length="200" mass="21954">MAARRRTKSTPSFEEIVHAARERRRMQASADKFFSKVRTGNAPAAKPSIRKATSGKTEKRAATAGIRKSEPARQSAPRRTTRESRLLSSALPEPDLNIKGRAVGPTVVLGSNFAPGTTAEDIQSAFEPVGGRMMRCRLVSTYPAVMAEMMFADRRGADDVVTKFNNQKLLGKTELRCTVYKNITNLVMRNESEIPAISGL</sequence>
<organism evidence="2 3">
    <name type="scientific">Emydomyces testavorans</name>
    <dbReference type="NCBI Taxonomy" id="2070801"/>
    <lineage>
        <taxon>Eukaryota</taxon>
        <taxon>Fungi</taxon>
        <taxon>Dikarya</taxon>
        <taxon>Ascomycota</taxon>
        <taxon>Pezizomycotina</taxon>
        <taxon>Eurotiomycetes</taxon>
        <taxon>Eurotiomycetidae</taxon>
        <taxon>Onygenales</taxon>
        <taxon>Nannizziopsiaceae</taxon>
        <taxon>Emydomyces</taxon>
    </lineage>
</organism>
<proteinExistence type="predicted"/>
<keyword evidence="3" id="KW-1185">Reference proteome</keyword>